<comment type="subcellular location">
    <subcellularLocation>
        <location evidence="2">Cell membrane</location>
        <topology evidence="2">Multi-pass membrane protein</topology>
    </subcellularLocation>
</comment>
<proteinExistence type="predicted"/>
<keyword evidence="12" id="KW-0902">Two-component regulatory system</keyword>
<dbReference type="EMBL" id="CAKMMF010000010">
    <property type="protein sequence ID" value="CAH1204092.1"/>
    <property type="molecule type" value="Genomic_DNA"/>
</dbReference>
<dbReference type="PANTHER" id="PTHR45528:SF1">
    <property type="entry name" value="SENSOR HISTIDINE KINASE CPXA"/>
    <property type="match status" value="1"/>
</dbReference>
<dbReference type="SMART" id="SM00388">
    <property type="entry name" value="HisKA"/>
    <property type="match status" value="1"/>
</dbReference>
<dbReference type="SUPFAM" id="SSF158472">
    <property type="entry name" value="HAMP domain-like"/>
    <property type="match status" value="1"/>
</dbReference>
<dbReference type="InterPro" id="IPR003660">
    <property type="entry name" value="HAMP_dom"/>
</dbReference>
<dbReference type="Pfam" id="PF00512">
    <property type="entry name" value="HisKA"/>
    <property type="match status" value="1"/>
</dbReference>
<keyword evidence="5" id="KW-0597">Phosphoprotein</keyword>
<evidence type="ECO:0000256" key="1">
    <source>
        <dbReference type="ARBA" id="ARBA00000085"/>
    </source>
</evidence>
<evidence type="ECO:0000259" key="16">
    <source>
        <dbReference type="PROSITE" id="PS50885"/>
    </source>
</evidence>
<name>A0ABN8GA54_9BACL</name>
<dbReference type="InterPro" id="IPR050398">
    <property type="entry name" value="HssS/ArlS-like"/>
</dbReference>
<dbReference type="InterPro" id="IPR003661">
    <property type="entry name" value="HisK_dim/P_dom"/>
</dbReference>
<dbReference type="Pfam" id="PF00672">
    <property type="entry name" value="HAMP"/>
    <property type="match status" value="1"/>
</dbReference>
<dbReference type="Gene3D" id="6.10.340.10">
    <property type="match status" value="1"/>
</dbReference>
<gene>
    <name evidence="17" type="primary">sasA_11</name>
    <name evidence="17" type="ORF">PAECIP111893_02123</name>
</gene>
<comment type="caution">
    <text evidence="17">The sequence shown here is derived from an EMBL/GenBank/DDBJ whole genome shotgun (WGS) entry which is preliminary data.</text>
</comment>
<dbReference type="PROSITE" id="PS50885">
    <property type="entry name" value="HAMP"/>
    <property type="match status" value="1"/>
</dbReference>
<dbReference type="EC" id="2.7.13.3" evidence="3"/>
<dbReference type="CDD" id="cd00075">
    <property type="entry name" value="HATPase"/>
    <property type="match status" value="1"/>
</dbReference>
<evidence type="ECO:0000256" key="4">
    <source>
        <dbReference type="ARBA" id="ARBA00022475"/>
    </source>
</evidence>
<feature type="domain" description="HAMP" evidence="16">
    <location>
        <begin position="83"/>
        <end position="135"/>
    </location>
</feature>
<evidence type="ECO:0000313" key="17">
    <source>
        <dbReference type="EMBL" id="CAH1204092.1"/>
    </source>
</evidence>
<keyword evidence="9" id="KW-0418">Kinase</keyword>
<dbReference type="SMART" id="SM00304">
    <property type="entry name" value="HAMP"/>
    <property type="match status" value="1"/>
</dbReference>
<evidence type="ECO:0000256" key="7">
    <source>
        <dbReference type="ARBA" id="ARBA00022692"/>
    </source>
</evidence>
<sequence>MKTKLFQTFLWKFMLAFLTSIAALGVVLSVIYYVAYTIIRYNPSSSFPLTTFLRWIINRIGSVPVMSVLGCVLFLVFFFLFSRRIIQSIEVITSGLEQMAQGDLSHRIPVVSADELGQVARTVNKMAERLSESQAEERAAVQARNDLITGVSHDLRTPLTSVLGFLEYIEHDRYRDELELRQYVSIAYEKSLVLRKLIDDLFEYTRVTSSDIPLQQEKLELVPFLQQLAEEFMPQLEAADMVCKVHIPSQSITVVGDAELLLRVFENLVSNAIRYGRDGGLLDIVLERDDQWAMVTFRNYGEAIPSNHQQHLFERFYREDPSRSKQTGGSGLGLAIAKSIVDLHGGRIGVSSSKRKTEFTVQLPISASQN</sequence>
<protein>
    <recommendedName>
        <fullName evidence="3">histidine kinase</fullName>
        <ecNumber evidence="3">2.7.13.3</ecNumber>
    </recommendedName>
</protein>
<dbReference type="InterPro" id="IPR036097">
    <property type="entry name" value="HisK_dim/P_sf"/>
</dbReference>
<dbReference type="InterPro" id="IPR005467">
    <property type="entry name" value="His_kinase_dom"/>
</dbReference>
<dbReference type="GO" id="GO:0016740">
    <property type="term" value="F:transferase activity"/>
    <property type="evidence" value="ECO:0007669"/>
    <property type="project" value="UniProtKB-KW"/>
</dbReference>
<keyword evidence="18" id="KW-1185">Reference proteome</keyword>
<keyword evidence="7 14" id="KW-0812">Transmembrane</keyword>
<evidence type="ECO:0000256" key="11">
    <source>
        <dbReference type="ARBA" id="ARBA00022989"/>
    </source>
</evidence>
<keyword evidence="6 17" id="KW-0808">Transferase</keyword>
<keyword evidence="11 14" id="KW-1133">Transmembrane helix</keyword>
<feature type="transmembrane region" description="Helical" evidence="14">
    <location>
        <begin position="56"/>
        <end position="81"/>
    </location>
</feature>
<dbReference type="Pfam" id="PF02518">
    <property type="entry name" value="HATPase_c"/>
    <property type="match status" value="1"/>
</dbReference>
<dbReference type="SUPFAM" id="SSF55874">
    <property type="entry name" value="ATPase domain of HSP90 chaperone/DNA topoisomerase II/histidine kinase"/>
    <property type="match status" value="1"/>
</dbReference>
<dbReference type="CDD" id="cd06225">
    <property type="entry name" value="HAMP"/>
    <property type="match status" value="1"/>
</dbReference>
<dbReference type="InterPro" id="IPR004358">
    <property type="entry name" value="Sig_transdc_His_kin-like_C"/>
</dbReference>
<evidence type="ECO:0000256" key="2">
    <source>
        <dbReference type="ARBA" id="ARBA00004651"/>
    </source>
</evidence>
<feature type="transmembrane region" description="Helical" evidence="14">
    <location>
        <begin position="12"/>
        <end position="36"/>
    </location>
</feature>
<keyword evidence="8" id="KW-0547">Nucleotide-binding</keyword>
<dbReference type="PRINTS" id="PR00344">
    <property type="entry name" value="BCTRLSENSOR"/>
</dbReference>
<accession>A0ABN8GA54</accession>
<dbReference type="Gene3D" id="1.10.287.130">
    <property type="match status" value="1"/>
</dbReference>
<evidence type="ECO:0000256" key="5">
    <source>
        <dbReference type="ARBA" id="ARBA00022553"/>
    </source>
</evidence>
<keyword evidence="10" id="KW-0067">ATP-binding</keyword>
<evidence type="ECO:0000256" key="6">
    <source>
        <dbReference type="ARBA" id="ARBA00022679"/>
    </source>
</evidence>
<evidence type="ECO:0000313" key="18">
    <source>
        <dbReference type="Proteomes" id="UP000838686"/>
    </source>
</evidence>
<keyword evidence="13 14" id="KW-0472">Membrane</keyword>
<comment type="catalytic activity">
    <reaction evidence="1">
        <text>ATP + protein L-histidine = ADP + protein N-phospho-L-histidine.</text>
        <dbReference type="EC" id="2.7.13.3"/>
    </reaction>
</comment>
<dbReference type="SMART" id="SM00387">
    <property type="entry name" value="HATPase_c"/>
    <property type="match status" value="1"/>
</dbReference>
<dbReference type="Proteomes" id="UP000838686">
    <property type="component" value="Unassembled WGS sequence"/>
</dbReference>
<organism evidence="17 18">
    <name type="scientific">Paenibacillus plantiphilus</name>
    <dbReference type="NCBI Taxonomy" id="2905650"/>
    <lineage>
        <taxon>Bacteria</taxon>
        <taxon>Bacillati</taxon>
        <taxon>Bacillota</taxon>
        <taxon>Bacilli</taxon>
        <taxon>Bacillales</taxon>
        <taxon>Paenibacillaceae</taxon>
        <taxon>Paenibacillus</taxon>
    </lineage>
</organism>
<dbReference type="SUPFAM" id="SSF47384">
    <property type="entry name" value="Homodimeric domain of signal transducing histidine kinase"/>
    <property type="match status" value="1"/>
</dbReference>
<evidence type="ECO:0000256" key="3">
    <source>
        <dbReference type="ARBA" id="ARBA00012438"/>
    </source>
</evidence>
<dbReference type="InterPro" id="IPR003594">
    <property type="entry name" value="HATPase_dom"/>
</dbReference>
<dbReference type="PANTHER" id="PTHR45528">
    <property type="entry name" value="SENSOR HISTIDINE KINASE CPXA"/>
    <property type="match status" value="1"/>
</dbReference>
<evidence type="ECO:0000256" key="10">
    <source>
        <dbReference type="ARBA" id="ARBA00022840"/>
    </source>
</evidence>
<dbReference type="PROSITE" id="PS50109">
    <property type="entry name" value="HIS_KIN"/>
    <property type="match status" value="1"/>
</dbReference>
<dbReference type="InterPro" id="IPR036890">
    <property type="entry name" value="HATPase_C_sf"/>
</dbReference>
<evidence type="ECO:0000256" key="9">
    <source>
        <dbReference type="ARBA" id="ARBA00022777"/>
    </source>
</evidence>
<evidence type="ECO:0000256" key="8">
    <source>
        <dbReference type="ARBA" id="ARBA00022741"/>
    </source>
</evidence>
<dbReference type="Gene3D" id="3.30.565.10">
    <property type="entry name" value="Histidine kinase-like ATPase, C-terminal domain"/>
    <property type="match status" value="1"/>
</dbReference>
<evidence type="ECO:0000259" key="15">
    <source>
        <dbReference type="PROSITE" id="PS50109"/>
    </source>
</evidence>
<feature type="domain" description="Histidine kinase" evidence="15">
    <location>
        <begin position="150"/>
        <end position="367"/>
    </location>
</feature>
<evidence type="ECO:0000256" key="12">
    <source>
        <dbReference type="ARBA" id="ARBA00023012"/>
    </source>
</evidence>
<dbReference type="RefSeq" id="WP_236341325.1">
    <property type="nucleotide sequence ID" value="NZ_CAKMMF010000010.1"/>
</dbReference>
<dbReference type="CDD" id="cd00082">
    <property type="entry name" value="HisKA"/>
    <property type="match status" value="1"/>
</dbReference>
<keyword evidence="4" id="KW-1003">Cell membrane</keyword>
<evidence type="ECO:0000256" key="13">
    <source>
        <dbReference type="ARBA" id="ARBA00023136"/>
    </source>
</evidence>
<evidence type="ECO:0000256" key="14">
    <source>
        <dbReference type="SAM" id="Phobius"/>
    </source>
</evidence>
<reference evidence="17" key="1">
    <citation type="submission" date="2022-01" db="EMBL/GenBank/DDBJ databases">
        <authorList>
            <person name="Criscuolo A."/>
        </authorList>
    </citation>
    <scope>NUCLEOTIDE SEQUENCE</scope>
    <source>
        <strain evidence="17">CIP111893</strain>
    </source>
</reference>